<proteinExistence type="predicted"/>
<evidence type="ECO:0000256" key="1">
    <source>
        <dbReference type="SAM" id="MobiDB-lite"/>
    </source>
</evidence>
<dbReference type="HOGENOM" id="CLU_831213_0_0_6"/>
<dbReference type="InterPro" id="IPR010583">
    <property type="entry name" value="MipA"/>
</dbReference>
<feature type="signal peptide" evidence="2">
    <location>
        <begin position="1"/>
        <end position="20"/>
    </location>
</feature>
<evidence type="ECO:0000256" key="2">
    <source>
        <dbReference type="SAM" id="SignalP"/>
    </source>
</evidence>
<gene>
    <name evidence="3" type="ORF">PTD2_20797</name>
</gene>
<feature type="region of interest" description="Disordered" evidence="1">
    <location>
        <begin position="24"/>
        <end position="43"/>
    </location>
</feature>
<evidence type="ECO:0008006" key="5">
    <source>
        <dbReference type="Google" id="ProtNLM"/>
    </source>
</evidence>
<keyword evidence="4" id="KW-1185">Reference proteome</keyword>
<dbReference type="Proteomes" id="UP000006201">
    <property type="component" value="Unassembled WGS sequence"/>
</dbReference>
<protein>
    <recommendedName>
        <fullName evidence="5">MipA/OmpV family protein</fullName>
    </recommendedName>
</protein>
<evidence type="ECO:0000313" key="3">
    <source>
        <dbReference type="EMBL" id="EAR28293.1"/>
    </source>
</evidence>
<evidence type="ECO:0000313" key="4">
    <source>
        <dbReference type="Proteomes" id="UP000006201"/>
    </source>
</evidence>
<dbReference type="eggNOG" id="COG3713">
    <property type="taxonomic scope" value="Bacteria"/>
</dbReference>
<dbReference type="AlphaFoldDB" id="A4CA85"/>
<name>A4CA85_9GAMM</name>
<comment type="caution">
    <text evidence="3">The sequence shown here is derived from an EMBL/GenBank/DDBJ whole genome shotgun (WGS) entry which is preliminary data.</text>
</comment>
<sequence>MLASVVATTLLLTPSFYASAHDPVEPAIKQAPQSDEKKTQPPLTQDDYRQILITFEKEQAANCKIDCKVNRHHSIEITHDEDNDEDDDIDFRFESNPRDGFYLGLSAISSFGDDFRYPSDDEPSSQFDIDLSYRVQLLGFFIESPSLSTRRMHGMYSLPAWGFNVINTDTWSFDVFYQRNNKGIEGLEGLQIRNLDKRGGLRATGYFDNSQLELIYSPFSRNNVGSDGVEASVSYSYNGQFKNWSYYANLGMQYRSREVLPQPSDLVQYDSRSGLSKSDGLSRAAEIGFEYPITTDWVFGTFVSYNKVSNRTIIERPQLANDGVRAGMLLSFVF</sequence>
<accession>A4CA85</accession>
<feature type="chain" id="PRO_5002667296" description="MipA/OmpV family protein" evidence="2">
    <location>
        <begin position="21"/>
        <end position="334"/>
    </location>
</feature>
<dbReference type="Pfam" id="PF06629">
    <property type="entry name" value="MipA"/>
    <property type="match status" value="1"/>
</dbReference>
<organism evidence="3 4">
    <name type="scientific">Pseudoalteromonas tunicata D2</name>
    <dbReference type="NCBI Taxonomy" id="87626"/>
    <lineage>
        <taxon>Bacteria</taxon>
        <taxon>Pseudomonadati</taxon>
        <taxon>Pseudomonadota</taxon>
        <taxon>Gammaproteobacteria</taxon>
        <taxon>Alteromonadales</taxon>
        <taxon>Pseudoalteromonadaceae</taxon>
        <taxon>Pseudoalteromonas</taxon>
    </lineage>
</organism>
<dbReference type="STRING" id="87626.PTD2_20797"/>
<keyword evidence="2" id="KW-0732">Signal</keyword>
<dbReference type="EMBL" id="AAOH01000004">
    <property type="protein sequence ID" value="EAR28293.1"/>
    <property type="molecule type" value="Genomic_DNA"/>
</dbReference>
<reference evidence="3 4" key="1">
    <citation type="submission" date="2006-02" db="EMBL/GenBank/DDBJ databases">
        <authorList>
            <person name="Moran M.A."/>
            <person name="Kjelleberg S."/>
            <person name="Egan S."/>
            <person name="Saunders N."/>
            <person name="Thomas T."/>
            <person name="Ferriera S."/>
            <person name="Johnson J."/>
            <person name="Kravitz S."/>
            <person name="Halpern A."/>
            <person name="Remington K."/>
            <person name="Beeson K."/>
            <person name="Tran B."/>
            <person name="Rogers Y.-H."/>
            <person name="Friedman R."/>
            <person name="Venter J.C."/>
        </authorList>
    </citation>
    <scope>NUCLEOTIDE SEQUENCE [LARGE SCALE GENOMIC DNA]</scope>
    <source>
        <strain evidence="3 4">D2</strain>
    </source>
</reference>